<accession>A0ABS2GQ33</accession>
<evidence type="ECO:0000256" key="1">
    <source>
        <dbReference type="SAM" id="MobiDB-lite"/>
    </source>
</evidence>
<keyword evidence="4" id="KW-1185">Reference proteome</keyword>
<dbReference type="PROSITE" id="PS51257">
    <property type="entry name" value="PROKAR_LIPOPROTEIN"/>
    <property type="match status" value="1"/>
</dbReference>
<evidence type="ECO:0000313" key="3">
    <source>
        <dbReference type="EMBL" id="MBM6924216.1"/>
    </source>
</evidence>
<gene>
    <name evidence="3" type="ORF">H9X81_11015</name>
</gene>
<keyword evidence="2" id="KW-0732">Signal</keyword>
<feature type="signal peptide" evidence="2">
    <location>
        <begin position="1"/>
        <end position="24"/>
    </location>
</feature>
<feature type="compositionally biased region" description="Polar residues" evidence="1">
    <location>
        <begin position="56"/>
        <end position="66"/>
    </location>
</feature>
<feature type="region of interest" description="Disordered" evidence="1">
    <location>
        <begin position="18"/>
        <end position="66"/>
    </location>
</feature>
<feature type="compositionally biased region" description="Low complexity" evidence="1">
    <location>
        <begin position="46"/>
        <end position="55"/>
    </location>
</feature>
<feature type="chain" id="PRO_5046936212" description="Lipoprotein" evidence="2">
    <location>
        <begin position="25"/>
        <end position="518"/>
    </location>
</feature>
<feature type="compositionally biased region" description="Low complexity" evidence="1">
    <location>
        <begin position="18"/>
        <end position="38"/>
    </location>
</feature>
<dbReference type="Proteomes" id="UP000724149">
    <property type="component" value="Unassembled WGS sequence"/>
</dbReference>
<proteinExistence type="predicted"/>
<evidence type="ECO:0000313" key="4">
    <source>
        <dbReference type="Proteomes" id="UP000724149"/>
    </source>
</evidence>
<dbReference type="EMBL" id="JACSNR010000011">
    <property type="protein sequence ID" value="MBM6924216.1"/>
    <property type="molecule type" value="Genomic_DNA"/>
</dbReference>
<protein>
    <recommendedName>
        <fullName evidence="5">Lipoprotein</fullName>
    </recommendedName>
</protein>
<evidence type="ECO:0008006" key="5">
    <source>
        <dbReference type="Google" id="ProtNLM"/>
    </source>
</evidence>
<sequence>MKRLLALMLALSLLAGCTTEPSSAPEEPENSSSQSSSLPEEEPESSSESVSEPQSGTAQNSSTASQPAVTLAWWQQELSNEKLIATPDPVLGFAPCGTPEGSYWIYDDTRKVSWLGNGLFARSSDTAETAPVALILDSAVEAEDIGQPVMTDTFFEIVGKDDTKLTGRLYEQGVELTRSLPGQGYGDSVKLKLSDSDLTTLRNNLTQSEADSDERSAYRPAWLTMMRESRTETITFRAATGEECTFDSSDPWPYYVYDEVPLTVSSAGTFTDKTSLPDSSQVTVTFNNGLVYNIYATETQLLVTTNDTEQGLLYTLRSGNSVYEKTAMGHLNPPTGKPVIYLYPEEVTDCTVTVDYSPFTYTYPTYNDGWEVTAYPDGRLINKADGTEHYYLFWEGGARPLWNFESGFVVKGSDTESFLREKLAYLGLTPREYNDFITYWVPKMQNSPYNLIMFAEEQYEELAPLTVTPEPDSVVRVHMVYLPLDEPIEIPEQELTPMERTGFTVVEWGGTDASYMMR</sequence>
<comment type="caution">
    <text evidence="3">The sequence shown here is derived from an EMBL/GenBank/DDBJ whole genome shotgun (WGS) entry which is preliminary data.</text>
</comment>
<evidence type="ECO:0000256" key="2">
    <source>
        <dbReference type="SAM" id="SignalP"/>
    </source>
</evidence>
<dbReference type="RefSeq" id="WP_243424153.1">
    <property type="nucleotide sequence ID" value="NZ_JACSNR010000011.1"/>
</dbReference>
<name>A0ABS2GQ33_9FIRM</name>
<organism evidence="3 4">
    <name type="scientific">Hydrogenoanaerobacterium saccharovorans</name>
    <dbReference type="NCBI Taxonomy" id="474960"/>
    <lineage>
        <taxon>Bacteria</taxon>
        <taxon>Bacillati</taxon>
        <taxon>Bacillota</taxon>
        <taxon>Clostridia</taxon>
        <taxon>Eubacteriales</taxon>
        <taxon>Oscillospiraceae</taxon>
        <taxon>Hydrogenoanaerobacterium</taxon>
    </lineage>
</organism>
<reference evidence="3 4" key="1">
    <citation type="journal article" date="2021" name="Sci. Rep.">
        <title>The distribution of antibiotic resistance genes in chicken gut microbiota commensals.</title>
        <authorList>
            <person name="Juricova H."/>
            <person name="Matiasovicova J."/>
            <person name="Kubasova T."/>
            <person name="Cejkova D."/>
            <person name="Rychlik I."/>
        </authorList>
    </citation>
    <scope>NUCLEOTIDE SEQUENCE [LARGE SCALE GENOMIC DNA]</scope>
    <source>
        <strain evidence="3 4">An564</strain>
    </source>
</reference>